<evidence type="ECO:0000313" key="6">
    <source>
        <dbReference type="Proteomes" id="UP000005237"/>
    </source>
</evidence>
<dbReference type="Gene3D" id="1.10.238.10">
    <property type="entry name" value="EF-hand"/>
    <property type="match status" value="1"/>
</dbReference>
<keyword evidence="3" id="KW-0106">Calcium</keyword>
<dbReference type="PROSITE" id="PS50222">
    <property type="entry name" value="EF_HAND_2"/>
    <property type="match status" value="1"/>
</dbReference>
<dbReference type="PRINTS" id="PR00450">
    <property type="entry name" value="RECOVERIN"/>
</dbReference>
<dbReference type="InterPro" id="IPR018247">
    <property type="entry name" value="EF_Hand_1_Ca_BS"/>
</dbReference>
<dbReference type="PANTHER" id="PTHR23055:SF167">
    <property type="entry name" value="EF-HAND DOMAIN-CONTAINING PROTEIN"/>
    <property type="match status" value="1"/>
</dbReference>
<dbReference type="CDD" id="cd00051">
    <property type="entry name" value="EFh"/>
    <property type="match status" value="1"/>
</dbReference>
<dbReference type="InterPro" id="IPR002048">
    <property type="entry name" value="EF_hand_dom"/>
</dbReference>
<proteinExistence type="predicted"/>
<keyword evidence="1" id="KW-0479">Metal-binding</keyword>
<evidence type="ECO:0000313" key="5">
    <source>
        <dbReference type="EnsemblMetazoa" id="CJA04162b.1"/>
    </source>
</evidence>
<organism evidence="5 6">
    <name type="scientific">Caenorhabditis japonica</name>
    <dbReference type="NCBI Taxonomy" id="281687"/>
    <lineage>
        <taxon>Eukaryota</taxon>
        <taxon>Metazoa</taxon>
        <taxon>Ecdysozoa</taxon>
        <taxon>Nematoda</taxon>
        <taxon>Chromadorea</taxon>
        <taxon>Rhabditida</taxon>
        <taxon>Rhabditina</taxon>
        <taxon>Rhabditomorpha</taxon>
        <taxon>Rhabditoidea</taxon>
        <taxon>Rhabditidae</taxon>
        <taxon>Peloderinae</taxon>
        <taxon>Caenorhabditis</taxon>
    </lineage>
</organism>
<dbReference type="Proteomes" id="UP000005237">
    <property type="component" value="Unassembled WGS sequence"/>
</dbReference>
<evidence type="ECO:0000256" key="1">
    <source>
        <dbReference type="ARBA" id="ARBA00022723"/>
    </source>
</evidence>
<keyword evidence="6" id="KW-1185">Reference proteome</keyword>
<dbReference type="InterPro" id="IPR011992">
    <property type="entry name" value="EF-hand-dom_pair"/>
</dbReference>
<accession>A0A8R1HKA2</accession>
<evidence type="ECO:0000256" key="3">
    <source>
        <dbReference type="ARBA" id="ARBA00022837"/>
    </source>
</evidence>
<reference evidence="5" key="2">
    <citation type="submission" date="2022-06" db="UniProtKB">
        <authorList>
            <consortium name="EnsemblMetazoa"/>
        </authorList>
    </citation>
    <scope>IDENTIFICATION</scope>
    <source>
        <strain evidence="5">DF5081</strain>
    </source>
</reference>
<keyword evidence="2" id="KW-0677">Repeat</keyword>
<dbReference type="AlphaFoldDB" id="A0A8R1HKA2"/>
<dbReference type="GO" id="GO:0005509">
    <property type="term" value="F:calcium ion binding"/>
    <property type="evidence" value="ECO:0007669"/>
    <property type="project" value="InterPro"/>
</dbReference>
<sequence length="244" mass="27183">MISSASCTRPLQQALVPLAVSVPPAALFISGKAGKGAMEEELDTQPALERQRPPSIDYLFQVTNFTKPEIQRLYRSFKELWPNGTVALEQFQAIYASIFPNGNSKNYAELVFRNIDQSGSGAITFLNFITNFSKIAKGSVEEKLDWIFGLYDTNRTGFLAHNEIFNVVKSMYQLVDASLKPAVLSTICRKHVKIVFKVGIVLTLNIANGGRITKEEFVSRCRADTEIMKTMELFGSFSRGLVVL</sequence>
<feature type="domain" description="EF-hand" evidence="4">
    <location>
        <begin position="139"/>
        <end position="174"/>
    </location>
</feature>
<dbReference type="EnsemblMetazoa" id="CJA04162b.1">
    <property type="protein sequence ID" value="CJA04162b.1"/>
    <property type="gene ID" value="WBGene00123365"/>
</dbReference>
<evidence type="ECO:0000256" key="2">
    <source>
        <dbReference type="ARBA" id="ARBA00022737"/>
    </source>
</evidence>
<dbReference type="SMART" id="SM00054">
    <property type="entry name" value="EFh"/>
    <property type="match status" value="2"/>
</dbReference>
<evidence type="ECO:0000259" key="4">
    <source>
        <dbReference type="PROSITE" id="PS50222"/>
    </source>
</evidence>
<dbReference type="PANTHER" id="PTHR23055">
    <property type="entry name" value="CALCIUM BINDING PROTEINS"/>
    <property type="match status" value="1"/>
</dbReference>
<reference evidence="6" key="1">
    <citation type="submission" date="2010-08" db="EMBL/GenBank/DDBJ databases">
        <authorList>
            <consortium name="Caenorhabditis japonica Sequencing Consortium"/>
            <person name="Wilson R.K."/>
        </authorList>
    </citation>
    <scope>NUCLEOTIDE SEQUENCE [LARGE SCALE GENOMIC DNA]</scope>
    <source>
        <strain evidence="6">DF5081</strain>
    </source>
</reference>
<name>A0A8R1HKA2_CAEJA</name>
<dbReference type="PROSITE" id="PS00018">
    <property type="entry name" value="EF_HAND_1"/>
    <property type="match status" value="1"/>
</dbReference>
<protein>
    <recommendedName>
        <fullName evidence="4">EF-hand domain-containing protein</fullName>
    </recommendedName>
</protein>
<dbReference type="InterPro" id="IPR028846">
    <property type="entry name" value="Recoverin"/>
</dbReference>
<dbReference type="SUPFAM" id="SSF47473">
    <property type="entry name" value="EF-hand"/>
    <property type="match status" value="1"/>
</dbReference>